<accession>A0A4Z2G5I8</accession>
<evidence type="ECO:0000313" key="2">
    <source>
        <dbReference type="Proteomes" id="UP000314294"/>
    </source>
</evidence>
<organism evidence="1 2">
    <name type="scientific">Liparis tanakae</name>
    <name type="common">Tanaka's snailfish</name>
    <dbReference type="NCBI Taxonomy" id="230148"/>
    <lineage>
        <taxon>Eukaryota</taxon>
        <taxon>Metazoa</taxon>
        <taxon>Chordata</taxon>
        <taxon>Craniata</taxon>
        <taxon>Vertebrata</taxon>
        <taxon>Euteleostomi</taxon>
        <taxon>Actinopterygii</taxon>
        <taxon>Neopterygii</taxon>
        <taxon>Teleostei</taxon>
        <taxon>Neoteleostei</taxon>
        <taxon>Acanthomorphata</taxon>
        <taxon>Eupercaria</taxon>
        <taxon>Perciformes</taxon>
        <taxon>Cottioidei</taxon>
        <taxon>Cottales</taxon>
        <taxon>Liparidae</taxon>
        <taxon>Liparis</taxon>
    </lineage>
</organism>
<evidence type="ECO:0000313" key="1">
    <source>
        <dbReference type="EMBL" id="TNN48335.1"/>
    </source>
</evidence>
<gene>
    <name evidence="1" type="ORF">EYF80_041453</name>
</gene>
<sequence length="141" mass="15664">MCNDDLPGVAGEQKLSALWGSQQNQFNGPLARWAAVSRTEAAPDPTLCVVEVFQALLPVHCEVLTLLYCRCILRICTDILSSFQDISLPVEGQHTCADATYNRSPKHHEDLWKVTGLDSWQNTLIGPMRLSGPLWVFIVDV</sequence>
<dbReference type="EMBL" id="SRLO01000701">
    <property type="protein sequence ID" value="TNN48335.1"/>
    <property type="molecule type" value="Genomic_DNA"/>
</dbReference>
<name>A0A4Z2G5I8_9TELE</name>
<dbReference type="Proteomes" id="UP000314294">
    <property type="component" value="Unassembled WGS sequence"/>
</dbReference>
<keyword evidence="2" id="KW-1185">Reference proteome</keyword>
<dbReference type="AlphaFoldDB" id="A0A4Z2G5I8"/>
<comment type="caution">
    <text evidence="1">The sequence shown here is derived from an EMBL/GenBank/DDBJ whole genome shotgun (WGS) entry which is preliminary data.</text>
</comment>
<reference evidence="1 2" key="1">
    <citation type="submission" date="2019-03" db="EMBL/GenBank/DDBJ databases">
        <title>First draft genome of Liparis tanakae, snailfish: a comprehensive survey of snailfish specific genes.</title>
        <authorList>
            <person name="Kim W."/>
            <person name="Song I."/>
            <person name="Jeong J.-H."/>
            <person name="Kim D."/>
            <person name="Kim S."/>
            <person name="Ryu S."/>
            <person name="Song J.Y."/>
            <person name="Lee S.K."/>
        </authorList>
    </citation>
    <scope>NUCLEOTIDE SEQUENCE [LARGE SCALE GENOMIC DNA]</scope>
    <source>
        <tissue evidence="1">Muscle</tissue>
    </source>
</reference>
<protein>
    <submittedName>
        <fullName evidence="1">Uncharacterized protein</fullName>
    </submittedName>
</protein>
<proteinExistence type="predicted"/>